<evidence type="ECO:0000256" key="1">
    <source>
        <dbReference type="ARBA" id="ARBA00001974"/>
    </source>
</evidence>
<evidence type="ECO:0000256" key="6">
    <source>
        <dbReference type="ARBA" id="ARBA00023002"/>
    </source>
</evidence>
<evidence type="ECO:0000256" key="2">
    <source>
        <dbReference type="ARBA" id="ARBA00022630"/>
    </source>
</evidence>
<evidence type="ECO:0000256" key="8">
    <source>
        <dbReference type="ARBA" id="ARBA00047818"/>
    </source>
</evidence>
<keyword evidence="3 9" id="KW-0662">Pyridine nucleotide biosynthesis</keyword>
<dbReference type="InterPro" id="IPR036188">
    <property type="entry name" value="FAD/NAD-bd_sf"/>
</dbReference>
<dbReference type="GO" id="GO:0071949">
    <property type="term" value="F:FAD binding"/>
    <property type="evidence" value="ECO:0007669"/>
    <property type="project" value="InterPro"/>
</dbReference>
<dbReference type="GO" id="GO:0004502">
    <property type="term" value="F:kynurenine 3-monooxygenase activity"/>
    <property type="evidence" value="ECO:0007669"/>
    <property type="project" value="UniProtKB-UniRule"/>
</dbReference>
<dbReference type="RefSeq" id="WP_111479628.1">
    <property type="nucleotide sequence ID" value="NZ_QHKM01000006.1"/>
</dbReference>
<comment type="pathway">
    <text evidence="9">Cofactor biosynthesis; NAD(+) biosynthesis; quinolinate from L-kynurenine: step 1/3.</text>
</comment>
<comment type="catalytic activity">
    <reaction evidence="8 9">
        <text>L-kynurenine + NADPH + O2 + H(+) = 3-hydroxy-L-kynurenine + NADP(+) + H2O</text>
        <dbReference type="Rhea" id="RHEA:20545"/>
        <dbReference type="ChEBI" id="CHEBI:15377"/>
        <dbReference type="ChEBI" id="CHEBI:15378"/>
        <dbReference type="ChEBI" id="CHEBI:15379"/>
        <dbReference type="ChEBI" id="CHEBI:57783"/>
        <dbReference type="ChEBI" id="CHEBI:57959"/>
        <dbReference type="ChEBI" id="CHEBI:58125"/>
        <dbReference type="ChEBI" id="CHEBI:58349"/>
        <dbReference type="EC" id="1.14.13.9"/>
    </reaction>
</comment>
<reference evidence="12" key="1">
    <citation type="submission" date="2018-05" db="EMBL/GenBank/DDBJ databases">
        <authorList>
            <person name="Nie L."/>
        </authorList>
    </citation>
    <scope>NUCLEOTIDE SEQUENCE [LARGE SCALE GENOMIC DNA]</scope>
    <source>
        <strain evidence="12">NL</strain>
    </source>
</reference>
<feature type="domain" description="FAD-binding" evidence="10">
    <location>
        <begin position="23"/>
        <end position="191"/>
    </location>
</feature>
<proteinExistence type="inferred from homology"/>
<dbReference type="EC" id="1.14.13.9" evidence="9"/>
<dbReference type="OrthoDB" id="9766816at2"/>
<dbReference type="PANTHER" id="PTHR46028">
    <property type="entry name" value="KYNURENINE 3-MONOOXYGENASE"/>
    <property type="match status" value="1"/>
</dbReference>
<comment type="similarity">
    <text evidence="9">Belongs to the aromatic-ring hydroxylase family. KMO subfamily.</text>
</comment>
<feature type="domain" description="FAD-binding" evidence="10">
    <location>
        <begin position="309"/>
        <end position="340"/>
    </location>
</feature>
<accession>A0A328BFQ7</accession>
<evidence type="ECO:0000313" key="12">
    <source>
        <dbReference type="Proteomes" id="UP000248553"/>
    </source>
</evidence>
<keyword evidence="4 9" id="KW-0274">FAD</keyword>
<dbReference type="Proteomes" id="UP000248553">
    <property type="component" value="Unassembled WGS sequence"/>
</dbReference>
<sequence>MTTSASPAPGLPTPAAAPNRLTITGAGLVGSLLALYLARRGYSVDVYERRPDPRRAGADSGRSINLALSDRGWRALEGVGIAEAVREVAIPMYGRVMHDAHGNLSQQPYGQPGQGIYSVSRGGLNRRLLELAEAEAGVRLFFGQQCLDVNLRQQELHLRDIETGQELHQPYQHLFGTDGAFSAVRSALQRTERFDYSQSYLEYGYKELTIAAAPDGGWVLEKHALHIWPRGSYMMIALPNLDGTFTCTLFFPFEGADSFASLQTPADVTEFFGRVFPDALPLMPELTDDFFHNPTSSLVTVKCFPWSLEGEALLLGDAAHAIVPFYGQGMNAGFEDCTVLDELMERHGADWQTVFREFQQLRKPNTDAVADLAVYNFVEMRDKVADPRFLLQKKIEGKISAQYPGQWTSLYSQVTFSHRPYAEAWANGQRQDAIMARLMKHIDTEADYDRPEVQAMVGKELERAG</sequence>
<evidence type="ECO:0000256" key="3">
    <source>
        <dbReference type="ARBA" id="ARBA00022642"/>
    </source>
</evidence>
<gene>
    <name evidence="9" type="primary">kmo</name>
    <name evidence="11" type="ORF">DLM85_18385</name>
</gene>
<dbReference type="FunFam" id="3.50.50.60:FF:000185">
    <property type="entry name" value="Kynurenine 3-monooxygenase"/>
    <property type="match status" value="1"/>
</dbReference>
<evidence type="ECO:0000256" key="7">
    <source>
        <dbReference type="ARBA" id="ARBA00023033"/>
    </source>
</evidence>
<keyword evidence="12" id="KW-1185">Reference proteome</keyword>
<dbReference type="EMBL" id="QHKM01000006">
    <property type="protein sequence ID" value="RAK64654.1"/>
    <property type="molecule type" value="Genomic_DNA"/>
</dbReference>
<dbReference type="InterPro" id="IPR027545">
    <property type="entry name" value="Kynurenine_monooxygenase"/>
</dbReference>
<dbReference type="GO" id="GO:0043420">
    <property type="term" value="P:anthranilate metabolic process"/>
    <property type="evidence" value="ECO:0007669"/>
    <property type="project" value="UniProtKB-UniRule"/>
</dbReference>
<dbReference type="Gene3D" id="3.50.50.60">
    <property type="entry name" value="FAD/NAD(P)-binding domain"/>
    <property type="match status" value="1"/>
</dbReference>
<dbReference type="GO" id="GO:0070189">
    <property type="term" value="P:kynurenine metabolic process"/>
    <property type="evidence" value="ECO:0007669"/>
    <property type="project" value="TreeGrafter"/>
</dbReference>
<keyword evidence="6 9" id="KW-0560">Oxidoreductase</keyword>
<dbReference type="UniPathway" id="UPA00253">
    <property type="reaction ID" value="UER00328"/>
</dbReference>
<comment type="function">
    <text evidence="9">Catalyzes the hydroxylation of L-kynurenine (L-Kyn) to form 3-hydroxy-L-kynurenine (L-3OHKyn). Required for synthesis of quinolinic acid.</text>
</comment>
<dbReference type="PANTHER" id="PTHR46028:SF2">
    <property type="entry name" value="KYNURENINE 3-MONOOXYGENASE"/>
    <property type="match status" value="1"/>
</dbReference>
<evidence type="ECO:0000256" key="5">
    <source>
        <dbReference type="ARBA" id="ARBA00022857"/>
    </source>
</evidence>
<dbReference type="GO" id="GO:0009435">
    <property type="term" value="P:NAD+ biosynthetic process"/>
    <property type="evidence" value="ECO:0007669"/>
    <property type="project" value="UniProtKB-UniPathway"/>
</dbReference>
<dbReference type="PRINTS" id="PR00420">
    <property type="entry name" value="RNGMNOXGNASE"/>
</dbReference>
<dbReference type="InterPro" id="IPR002938">
    <property type="entry name" value="FAD-bd"/>
</dbReference>
<evidence type="ECO:0000256" key="4">
    <source>
        <dbReference type="ARBA" id="ARBA00022827"/>
    </source>
</evidence>
<evidence type="ECO:0000259" key="10">
    <source>
        <dbReference type="Pfam" id="PF01494"/>
    </source>
</evidence>
<protein>
    <recommendedName>
        <fullName evidence="9">Kynurenine 3-monooxygenase</fullName>
        <ecNumber evidence="9">1.14.13.9</ecNumber>
    </recommendedName>
    <alternativeName>
        <fullName evidence="9">Kynurenine 3-hydroxylase</fullName>
    </alternativeName>
</protein>
<dbReference type="GO" id="GO:0006569">
    <property type="term" value="P:L-tryptophan catabolic process"/>
    <property type="evidence" value="ECO:0007669"/>
    <property type="project" value="UniProtKB-UniRule"/>
</dbReference>
<comment type="caution">
    <text evidence="11">The sequence shown here is derived from an EMBL/GenBank/DDBJ whole genome shotgun (WGS) entry which is preliminary data.</text>
</comment>
<dbReference type="GO" id="GO:0019805">
    <property type="term" value="P:quinolinate biosynthetic process"/>
    <property type="evidence" value="ECO:0007669"/>
    <property type="project" value="UniProtKB-UniRule"/>
</dbReference>
<organism evidence="11 12">
    <name type="scientific">Hymenobacter edaphi</name>
    <dbReference type="NCBI Taxonomy" id="2211146"/>
    <lineage>
        <taxon>Bacteria</taxon>
        <taxon>Pseudomonadati</taxon>
        <taxon>Bacteroidota</taxon>
        <taxon>Cytophagia</taxon>
        <taxon>Cytophagales</taxon>
        <taxon>Hymenobacteraceae</taxon>
        <taxon>Hymenobacter</taxon>
    </lineage>
</organism>
<keyword evidence="7 9" id="KW-0503">Monooxygenase</keyword>
<dbReference type="SUPFAM" id="SSF51905">
    <property type="entry name" value="FAD/NAD(P)-binding domain"/>
    <property type="match status" value="1"/>
</dbReference>
<dbReference type="AlphaFoldDB" id="A0A328BFQ7"/>
<dbReference type="Pfam" id="PF01494">
    <property type="entry name" value="FAD_binding_3"/>
    <property type="match status" value="2"/>
</dbReference>
<evidence type="ECO:0000313" key="11">
    <source>
        <dbReference type="EMBL" id="RAK64654.1"/>
    </source>
</evidence>
<keyword evidence="2 9" id="KW-0285">Flavoprotein</keyword>
<evidence type="ECO:0000256" key="9">
    <source>
        <dbReference type="HAMAP-Rule" id="MF_01971"/>
    </source>
</evidence>
<dbReference type="HAMAP" id="MF_01971">
    <property type="entry name" value="Kynurenine_monooxygenase"/>
    <property type="match status" value="1"/>
</dbReference>
<name>A0A328BFQ7_9BACT</name>
<keyword evidence="5 9" id="KW-0521">NADP</keyword>
<comment type="cofactor">
    <cofactor evidence="1 9">
        <name>FAD</name>
        <dbReference type="ChEBI" id="CHEBI:57692"/>
    </cofactor>
</comment>